<evidence type="ECO:0000256" key="3">
    <source>
        <dbReference type="ARBA" id="ARBA00022692"/>
    </source>
</evidence>
<evidence type="ECO:0000256" key="6">
    <source>
        <dbReference type="ARBA" id="ARBA00023136"/>
    </source>
</evidence>
<dbReference type="AlphaFoldDB" id="G0TWD8"/>
<sequence>MLCNLFPMLIFRAPLCSISTGICTNQYTHTQLSLPLHPVSFGDILCSNSVFIVKRQEKHYFTWSHGVKQKEDIAVRRSENTPTGVMHLVGIVGCYLLIYVPLLTLLFISLRKRPQLIVIAMMGAFVAYLALMVTGALYLVLQSIPILSDNPASTYMIVVVHLMATSVLRALLFIILHRVECFAKSHGQVLTTSSICFASISAAVGCGFGSVASLHGGGAFLDATQRLNIYTSGTTAYNLQACPQFSMLEHSVLQSFMFFFCHISWSVMAGQGVVALDKLQKMQGGKRIGHCLFDYFLRYSCCFCCFHNDYSQEYESLDTTDSPVISCSLDKMTVLSPILPPESRDQGAEQVDDGKDPIIKEILKENGNVTLQREEIETARFLVAGEGNDSTGVAVPGLGGLKECMVESEKFRCGGELDPILPPEQLPEPTFLHRVPSVALMSIIGASIFQLAFSLTSVMNSIGLSENEVLQVPLSSGCVTSLGLQGVITTASFVAMGAIVKKESINRHAALLKH</sequence>
<evidence type="ECO:0000313" key="9">
    <source>
        <dbReference type="EMBL" id="CCC48276.1"/>
    </source>
</evidence>
<dbReference type="GO" id="GO:0016485">
    <property type="term" value="P:protein processing"/>
    <property type="evidence" value="ECO:0007669"/>
    <property type="project" value="InterPro"/>
</dbReference>
<keyword evidence="8" id="KW-0732">Signal</keyword>
<proteinExistence type="inferred from homology"/>
<dbReference type="GO" id="GO:0007219">
    <property type="term" value="P:Notch signaling pathway"/>
    <property type="evidence" value="ECO:0007669"/>
    <property type="project" value="UniProtKB-KW"/>
</dbReference>
<dbReference type="EMBL" id="HE573022">
    <property type="protein sequence ID" value="CCC48276.1"/>
    <property type="molecule type" value="Genomic_DNA"/>
</dbReference>
<keyword evidence="6 7" id="KW-0472">Membrane</keyword>
<name>G0TWD8_TRYVY</name>
<evidence type="ECO:0000256" key="8">
    <source>
        <dbReference type="SAM" id="SignalP"/>
    </source>
</evidence>
<feature type="chain" id="PRO_5003410275" evidence="8">
    <location>
        <begin position="18"/>
        <end position="514"/>
    </location>
</feature>
<keyword evidence="4" id="KW-0914">Notch signaling pathway</keyword>
<feature type="transmembrane region" description="Helical" evidence="7">
    <location>
        <begin position="116"/>
        <end position="141"/>
    </location>
</feature>
<evidence type="ECO:0000256" key="1">
    <source>
        <dbReference type="ARBA" id="ARBA00004141"/>
    </source>
</evidence>
<dbReference type="InterPro" id="IPR009294">
    <property type="entry name" value="Aph-1"/>
</dbReference>
<feature type="transmembrane region" description="Helical" evidence="7">
    <location>
        <begin position="189"/>
        <end position="212"/>
    </location>
</feature>
<evidence type="ECO:0000256" key="2">
    <source>
        <dbReference type="ARBA" id="ARBA00005577"/>
    </source>
</evidence>
<comment type="similarity">
    <text evidence="2">Belongs to the APH-1 family.</text>
</comment>
<accession>G0TWD8</accession>
<dbReference type="GO" id="GO:0016020">
    <property type="term" value="C:membrane"/>
    <property type="evidence" value="ECO:0007669"/>
    <property type="project" value="UniProtKB-SubCell"/>
</dbReference>
<dbReference type="PANTHER" id="PTHR12889">
    <property type="entry name" value="GAMMA-SECRETASE SUBUNIT APH-1"/>
    <property type="match status" value="1"/>
</dbReference>
<keyword evidence="5 7" id="KW-1133">Transmembrane helix</keyword>
<keyword evidence="3 7" id="KW-0812">Transmembrane</keyword>
<comment type="subcellular location">
    <subcellularLocation>
        <location evidence="1">Membrane</location>
        <topology evidence="1">Multi-pass membrane protein</topology>
    </subcellularLocation>
</comment>
<organism evidence="9">
    <name type="scientific">Trypanosoma vivax (strain Y486)</name>
    <dbReference type="NCBI Taxonomy" id="1055687"/>
    <lineage>
        <taxon>Eukaryota</taxon>
        <taxon>Discoba</taxon>
        <taxon>Euglenozoa</taxon>
        <taxon>Kinetoplastea</taxon>
        <taxon>Metakinetoplastina</taxon>
        <taxon>Trypanosomatida</taxon>
        <taxon>Trypanosomatidae</taxon>
        <taxon>Trypanosoma</taxon>
        <taxon>Duttonella</taxon>
    </lineage>
</organism>
<reference evidence="9" key="1">
    <citation type="journal article" date="2012" name="Proc. Natl. Acad. Sci. U.S.A.">
        <title>Antigenic diversity is generated by distinct evolutionary mechanisms in African trypanosome species.</title>
        <authorList>
            <person name="Jackson A.P."/>
            <person name="Berry A."/>
            <person name="Aslett M."/>
            <person name="Allison H.C."/>
            <person name="Burton P."/>
            <person name="Vavrova-Anderson J."/>
            <person name="Brown R."/>
            <person name="Browne H."/>
            <person name="Corton N."/>
            <person name="Hauser H."/>
            <person name="Gamble J."/>
            <person name="Gilderthorp R."/>
            <person name="Marcello L."/>
            <person name="McQuillan J."/>
            <person name="Otto T.D."/>
            <person name="Quail M.A."/>
            <person name="Sanders M.J."/>
            <person name="van Tonder A."/>
            <person name="Ginger M.L."/>
            <person name="Field M.C."/>
            <person name="Barry J.D."/>
            <person name="Hertz-Fowler C."/>
            <person name="Berriman M."/>
        </authorList>
    </citation>
    <scope>NUCLEOTIDE SEQUENCE</scope>
    <source>
        <strain evidence="9">Y486</strain>
    </source>
</reference>
<feature type="transmembrane region" description="Helical" evidence="7">
    <location>
        <begin position="85"/>
        <end position="109"/>
    </location>
</feature>
<gene>
    <name evidence="9" type="ORF">TVY486_0600670</name>
</gene>
<feature type="signal peptide" evidence="8">
    <location>
        <begin position="1"/>
        <end position="17"/>
    </location>
</feature>
<feature type="transmembrane region" description="Helical" evidence="7">
    <location>
        <begin position="153"/>
        <end position="177"/>
    </location>
</feature>
<evidence type="ECO:0000256" key="5">
    <source>
        <dbReference type="ARBA" id="ARBA00022989"/>
    </source>
</evidence>
<dbReference type="VEuPathDB" id="TriTrypDB:TvY486_0600670"/>
<feature type="transmembrane region" description="Helical" evidence="7">
    <location>
        <begin position="438"/>
        <end position="462"/>
    </location>
</feature>
<evidence type="ECO:0000256" key="4">
    <source>
        <dbReference type="ARBA" id="ARBA00022976"/>
    </source>
</evidence>
<dbReference type="Pfam" id="PF06105">
    <property type="entry name" value="Aph-1"/>
    <property type="match status" value="1"/>
</dbReference>
<dbReference type="TCDB" id="4.G.1.1.5">
    <property type="family name" value="the Gama-secretase (Gama-secretase) family"/>
</dbReference>
<evidence type="ECO:0000256" key="7">
    <source>
        <dbReference type="SAM" id="Phobius"/>
    </source>
</evidence>
<feature type="transmembrane region" description="Helical" evidence="7">
    <location>
        <begin position="256"/>
        <end position="276"/>
    </location>
</feature>
<protein>
    <submittedName>
        <fullName evidence="9">Uncharacterized protein</fullName>
    </submittedName>
</protein>
<feature type="transmembrane region" description="Helical" evidence="7">
    <location>
        <begin position="482"/>
        <end position="500"/>
    </location>
</feature>